<evidence type="ECO:0000256" key="1">
    <source>
        <dbReference type="ARBA" id="ARBA00004123"/>
    </source>
</evidence>
<evidence type="ECO:0000313" key="7">
    <source>
        <dbReference type="EMBL" id="KAG2614646.1"/>
    </source>
</evidence>
<dbReference type="FunFam" id="2.170.150.80:FF:000004">
    <property type="entry name" value="NAC transcription factor"/>
    <property type="match status" value="1"/>
</dbReference>
<keyword evidence="3" id="KW-0238">DNA-binding</keyword>
<keyword evidence="8" id="KW-1185">Reference proteome</keyword>
<evidence type="ECO:0000259" key="6">
    <source>
        <dbReference type="PROSITE" id="PS51005"/>
    </source>
</evidence>
<dbReference type="InterPro" id="IPR003441">
    <property type="entry name" value="NAC-dom"/>
</dbReference>
<feature type="domain" description="NAC" evidence="6">
    <location>
        <begin position="11"/>
        <end position="165"/>
    </location>
</feature>
<evidence type="ECO:0000256" key="3">
    <source>
        <dbReference type="ARBA" id="ARBA00023125"/>
    </source>
</evidence>
<keyword evidence="4" id="KW-0804">Transcription</keyword>
<evidence type="ECO:0000256" key="4">
    <source>
        <dbReference type="ARBA" id="ARBA00023163"/>
    </source>
</evidence>
<dbReference type="SUPFAM" id="SSF101941">
    <property type="entry name" value="NAC domain"/>
    <property type="match status" value="1"/>
</dbReference>
<protein>
    <recommendedName>
        <fullName evidence="6">NAC domain-containing protein</fullName>
    </recommendedName>
</protein>
<organism evidence="7 8">
    <name type="scientific">Panicum virgatum</name>
    <name type="common">Blackwell switchgrass</name>
    <dbReference type="NCBI Taxonomy" id="38727"/>
    <lineage>
        <taxon>Eukaryota</taxon>
        <taxon>Viridiplantae</taxon>
        <taxon>Streptophyta</taxon>
        <taxon>Embryophyta</taxon>
        <taxon>Tracheophyta</taxon>
        <taxon>Spermatophyta</taxon>
        <taxon>Magnoliopsida</taxon>
        <taxon>Liliopsida</taxon>
        <taxon>Poales</taxon>
        <taxon>Poaceae</taxon>
        <taxon>PACMAD clade</taxon>
        <taxon>Panicoideae</taxon>
        <taxon>Panicodae</taxon>
        <taxon>Paniceae</taxon>
        <taxon>Panicinae</taxon>
        <taxon>Panicum</taxon>
        <taxon>Panicum sect. Hiantes</taxon>
    </lineage>
</organism>
<comment type="caution">
    <text evidence="7">The sequence shown here is derived from an EMBL/GenBank/DDBJ whole genome shotgun (WGS) entry which is preliminary data.</text>
</comment>
<dbReference type="PANTHER" id="PTHR31719">
    <property type="entry name" value="NAC TRANSCRIPTION FACTOR 56"/>
    <property type="match status" value="1"/>
</dbReference>
<comment type="subcellular location">
    <subcellularLocation>
        <location evidence="1">Nucleus</location>
    </subcellularLocation>
</comment>
<evidence type="ECO:0000256" key="2">
    <source>
        <dbReference type="ARBA" id="ARBA00023015"/>
    </source>
</evidence>
<dbReference type="EMBL" id="CM029042">
    <property type="protein sequence ID" value="KAG2614646.1"/>
    <property type="molecule type" value="Genomic_DNA"/>
</dbReference>
<dbReference type="GO" id="GO:0006355">
    <property type="term" value="P:regulation of DNA-templated transcription"/>
    <property type="evidence" value="ECO:0007669"/>
    <property type="project" value="InterPro"/>
</dbReference>
<gene>
    <name evidence="7" type="ORF">PVAP13_3NG236122</name>
</gene>
<dbReference type="AlphaFoldDB" id="A0A8T0U0S8"/>
<name>A0A8T0U0S8_PANVG</name>
<dbReference type="PANTHER" id="PTHR31719:SF208">
    <property type="entry name" value="OS11G0126900 PROTEIN"/>
    <property type="match status" value="1"/>
</dbReference>
<dbReference type="Proteomes" id="UP000823388">
    <property type="component" value="Chromosome 3N"/>
</dbReference>
<dbReference type="PROSITE" id="PS51005">
    <property type="entry name" value="NAC"/>
    <property type="match status" value="1"/>
</dbReference>
<keyword evidence="5" id="KW-0539">Nucleus</keyword>
<dbReference type="Gene3D" id="2.170.150.80">
    <property type="entry name" value="NAC domain"/>
    <property type="match status" value="1"/>
</dbReference>
<proteinExistence type="predicted"/>
<dbReference type="GO" id="GO:1901002">
    <property type="term" value="P:positive regulation of response to salt stress"/>
    <property type="evidence" value="ECO:0007669"/>
    <property type="project" value="UniProtKB-ARBA"/>
</dbReference>
<dbReference type="OrthoDB" id="1921961at2759"/>
<accession>A0A8T0U0S8</accession>
<dbReference type="GO" id="GO:0005634">
    <property type="term" value="C:nucleus"/>
    <property type="evidence" value="ECO:0007669"/>
    <property type="project" value="UniProtKB-SubCell"/>
</dbReference>
<reference evidence="7" key="1">
    <citation type="submission" date="2020-05" db="EMBL/GenBank/DDBJ databases">
        <title>WGS assembly of Panicum virgatum.</title>
        <authorList>
            <person name="Lovell J.T."/>
            <person name="Jenkins J."/>
            <person name="Shu S."/>
            <person name="Juenger T.E."/>
            <person name="Schmutz J."/>
        </authorList>
    </citation>
    <scope>NUCLEOTIDE SEQUENCE</scope>
    <source>
        <strain evidence="7">AP13</strain>
    </source>
</reference>
<dbReference type="Pfam" id="PF02365">
    <property type="entry name" value="NAM"/>
    <property type="match status" value="1"/>
</dbReference>
<evidence type="ECO:0000313" key="8">
    <source>
        <dbReference type="Proteomes" id="UP000823388"/>
    </source>
</evidence>
<dbReference type="GO" id="GO:0003677">
    <property type="term" value="F:DNA binding"/>
    <property type="evidence" value="ECO:0007669"/>
    <property type="project" value="UniProtKB-KW"/>
</dbReference>
<dbReference type="InterPro" id="IPR036093">
    <property type="entry name" value="NAC_dom_sf"/>
</dbReference>
<sequence length="370" mass="41402">MPSATSRLPNLPAGFRFHPTDEELIVHYLMNQASSLPCPVPIIAEVNIYQCNPWDLPAKALFGENEWYFFSPRDRKYPNGARPNRAAGSGYWKATGTDKAILLTPTSENIGVKKALVFYGGKPPKGVKTDWIMHEYRLTGANKTTKRRGSSMRLDDWVLCRIHKKSNNFQFSDKDQEGSTVEEEESLNNNMMNGTIAASPKSEANDDHDHQFHPTTMTMTMSKSYSITDLLNTIDYSALSQLLDAPAEPEPPLIYPITTQTHESLLSYNNDSHYFNLPQVDACSDHVAPNCNGLKRKRVMTMDGAESSALDGSSSSNFSRKLKLPSDSIRSSSHSHFGSTTSSYCNQQQLVDRSGFQYSSLLSYPFLEMQ</sequence>
<keyword evidence="2" id="KW-0805">Transcription regulation</keyword>
<evidence type="ECO:0000256" key="5">
    <source>
        <dbReference type="ARBA" id="ARBA00023242"/>
    </source>
</evidence>